<dbReference type="PANTHER" id="PTHR36842">
    <property type="entry name" value="PROTEIN TOLB HOMOLOG"/>
    <property type="match status" value="1"/>
</dbReference>
<evidence type="ECO:0000256" key="1">
    <source>
        <dbReference type="ARBA" id="ARBA00009820"/>
    </source>
</evidence>
<accession>M1YZE6</accession>
<dbReference type="Gene3D" id="3.40.50.10070">
    <property type="entry name" value="TolB, N-terminal domain"/>
    <property type="match status" value="1"/>
</dbReference>
<comment type="caution">
    <text evidence="3">The sequence shown here is derived from an EMBL/GenBank/DDBJ whole genome shotgun (WGS) entry which is preliminary data.</text>
</comment>
<protein>
    <recommendedName>
        <fullName evidence="2">TolB N-terminal domain-containing protein</fullName>
    </recommendedName>
</protein>
<dbReference type="InterPro" id="IPR011659">
    <property type="entry name" value="WD40"/>
</dbReference>
<keyword evidence="4" id="KW-1185">Reference proteome</keyword>
<feature type="domain" description="TolB N-terminal" evidence="2">
    <location>
        <begin position="27"/>
        <end position="135"/>
    </location>
</feature>
<dbReference type="InParanoid" id="M1YZE6"/>
<organism evidence="3 4">
    <name type="scientific">Nitrospina gracilis (strain 3/211)</name>
    <dbReference type="NCBI Taxonomy" id="1266370"/>
    <lineage>
        <taxon>Bacteria</taxon>
        <taxon>Pseudomonadati</taxon>
        <taxon>Nitrospinota/Tectimicrobiota group</taxon>
        <taxon>Nitrospinota</taxon>
        <taxon>Nitrospinia</taxon>
        <taxon>Nitrospinales</taxon>
        <taxon>Nitrospinaceae</taxon>
        <taxon>Nitrospina</taxon>
    </lineage>
</organism>
<dbReference type="OrthoDB" id="9815657at2"/>
<evidence type="ECO:0000313" key="3">
    <source>
        <dbReference type="EMBL" id="CCQ90620.1"/>
    </source>
</evidence>
<reference evidence="3 4" key="1">
    <citation type="journal article" date="2013" name="Front. Microbiol.">
        <title>The genome of Nitrospina gracilis illuminates the metabolism and evolution of the major marine nitrite oxidizer.</title>
        <authorList>
            <person name="Luecker S."/>
            <person name="Nowka B."/>
            <person name="Rattei T."/>
            <person name="Spieck E."/>
            <person name="and Daims H."/>
        </authorList>
    </citation>
    <scope>NUCLEOTIDE SEQUENCE [LARGE SCALE GENOMIC DNA]</scope>
    <source>
        <strain evidence="3 4">3/211</strain>
    </source>
</reference>
<dbReference type="EMBL" id="CAQJ01000037">
    <property type="protein sequence ID" value="CCQ90620.1"/>
    <property type="molecule type" value="Genomic_DNA"/>
</dbReference>
<dbReference type="AlphaFoldDB" id="M1YZE6"/>
<dbReference type="InterPro" id="IPR007195">
    <property type="entry name" value="TolB_N"/>
</dbReference>
<dbReference type="HOGENOM" id="CLU_047123_0_0_0"/>
<comment type="similarity">
    <text evidence="1">Belongs to the TolB family.</text>
</comment>
<dbReference type="STRING" id="1266370.NITGR_330018"/>
<dbReference type="Proteomes" id="UP000011704">
    <property type="component" value="Unassembled WGS sequence"/>
</dbReference>
<dbReference type="InterPro" id="IPR011042">
    <property type="entry name" value="6-blade_b-propeller_TolB-like"/>
</dbReference>
<proteinExistence type="inferred from homology"/>
<dbReference type="SUPFAM" id="SSF69304">
    <property type="entry name" value="Tricorn protease N-terminal domain"/>
    <property type="match status" value="1"/>
</dbReference>
<name>M1YZE6_NITG3</name>
<dbReference type="PANTHER" id="PTHR36842:SF1">
    <property type="entry name" value="PROTEIN TOLB"/>
    <property type="match status" value="1"/>
</dbReference>
<dbReference type="RefSeq" id="WP_005008345.1">
    <property type="nucleotide sequence ID" value="NZ_HG422173.1"/>
</dbReference>
<dbReference type="SUPFAM" id="SSF52964">
    <property type="entry name" value="TolB, N-terminal domain"/>
    <property type="match status" value="1"/>
</dbReference>
<dbReference type="Pfam" id="PF07676">
    <property type="entry name" value="PD40"/>
    <property type="match status" value="5"/>
</dbReference>
<dbReference type="GO" id="GO:0042597">
    <property type="term" value="C:periplasmic space"/>
    <property type="evidence" value="ECO:0007669"/>
    <property type="project" value="InterPro"/>
</dbReference>
<dbReference type="GO" id="GO:0015031">
    <property type="term" value="P:protein transport"/>
    <property type="evidence" value="ECO:0007669"/>
    <property type="project" value="InterPro"/>
</dbReference>
<evidence type="ECO:0000313" key="4">
    <source>
        <dbReference type="Proteomes" id="UP000011704"/>
    </source>
</evidence>
<sequence>MRFAFTIIVWFGLFLFPLPALAELDVELDLYKETATEIEIAIPPFYETEPGQDADLAREAREILQTNLRLFELFRPMETEVFADLAATEGGQSRPLFLEWSRIGTQWLVKTQYRTEGLNGGVQFVFRLYDVVHNRYLMGKRYQGGRQYVRTIMQRFADELMDQLTGKRGVAETQIGFLATSDFGKELYAVDFDGENLKQISDEQSVVLSPNWSPDRRTIVFTSYRDRNPNMVLMSTNGEKRRTLLDIPGLNSAPSWSPDGSRIALSLSKDENSEIYTLSRWNELTRLTRHFNIDTSPTWSPDGKRIAFTSDRAGAGRPQIYIMDAEDGDQQGVRRITFDSWYNDNPAWSPDGDKIAYTSRVGDYHQIRLFFPETGKTALFTQGPSNKEEPSWSPDGRFLAYRVAHGRYSSIHIKGFNGKPSRQLTHLPQGSYSPTWSPYPRRYLQGETN</sequence>
<dbReference type="FunCoup" id="M1YZE6">
    <property type="interactions" value="32"/>
</dbReference>
<dbReference type="Pfam" id="PF04052">
    <property type="entry name" value="TolB_N"/>
    <property type="match status" value="1"/>
</dbReference>
<dbReference type="Gene3D" id="2.120.10.30">
    <property type="entry name" value="TolB, C-terminal domain"/>
    <property type="match status" value="2"/>
</dbReference>
<gene>
    <name evidence="3" type="ORF">NITGR_330018</name>
</gene>
<evidence type="ECO:0000259" key="2">
    <source>
        <dbReference type="Pfam" id="PF04052"/>
    </source>
</evidence>